<dbReference type="CDD" id="cd12164">
    <property type="entry name" value="GDH_like_2"/>
    <property type="match status" value="1"/>
</dbReference>
<dbReference type="InterPro" id="IPR006140">
    <property type="entry name" value="D-isomer_DH_NAD-bd"/>
</dbReference>
<dbReference type="Proteomes" id="UP000245252">
    <property type="component" value="Unassembled WGS sequence"/>
</dbReference>
<dbReference type="SUPFAM" id="SSF51735">
    <property type="entry name" value="NAD(P)-binding Rossmann-fold domains"/>
    <property type="match status" value="1"/>
</dbReference>
<reference evidence="4 5" key="1">
    <citation type="submission" date="2018-05" db="EMBL/GenBank/DDBJ databases">
        <title>The draft genome of strain NS-104.</title>
        <authorList>
            <person name="Hang P."/>
            <person name="Jiang J."/>
        </authorList>
    </citation>
    <scope>NUCLEOTIDE SEQUENCE [LARGE SCALE GENOMIC DNA]</scope>
    <source>
        <strain evidence="4 5">NS-104</strain>
    </source>
</reference>
<comment type="caution">
    <text evidence="4">The sequence shown here is derived from an EMBL/GenBank/DDBJ whole genome shotgun (WGS) entry which is preliminary data.</text>
</comment>
<keyword evidence="4" id="KW-0670">Pyruvate</keyword>
<evidence type="ECO:0000313" key="5">
    <source>
        <dbReference type="Proteomes" id="UP000245252"/>
    </source>
</evidence>
<dbReference type="RefSeq" id="WP_109461450.1">
    <property type="nucleotide sequence ID" value="NZ_QFBC01000018.1"/>
</dbReference>
<protein>
    <submittedName>
        <fullName evidence="4">Glyoxylate/hydroxypyruvate reductase A</fullName>
    </submittedName>
</protein>
<dbReference type="GO" id="GO:0016491">
    <property type="term" value="F:oxidoreductase activity"/>
    <property type="evidence" value="ECO:0007669"/>
    <property type="project" value="UniProtKB-KW"/>
</dbReference>
<dbReference type="SUPFAM" id="SSF52283">
    <property type="entry name" value="Formate/glycerate dehydrogenase catalytic domain-like"/>
    <property type="match status" value="1"/>
</dbReference>
<evidence type="ECO:0000259" key="3">
    <source>
        <dbReference type="Pfam" id="PF02826"/>
    </source>
</evidence>
<dbReference type="OrthoDB" id="9787219at2"/>
<evidence type="ECO:0000256" key="1">
    <source>
        <dbReference type="ARBA" id="ARBA00023002"/>
    </source>
</evidence>
<feature type="domain" description="D-isomer specific 2-hydroxyacid dehydrogenase NAD-binding" evidence="3">
    <location>
        <begin position="109"/>
        <end position="284"/>
    </location>
</feature>
<name>A0A2U2DIH6_9HYPH</name>
<keyword evidence="1" id="KW-0560">Oxidoreductase</keyword>
<dbReference type="PANTHER" id="PTHR43333:SF1">
    <property type="entry name" value="D-ISOMER SPECIFIC 2-HYDROXYACID DEHYDROGENASE NAD-BINDING DOMAIN-CONTAINING PROTEIN"/>
    <property type="match status" value="1"/>
</dbReference>
<dbReference type="EMBL" id="QFBC01000018">
    <property type="protein sequence ID" value="PWE53116.1"/>
    <property type="molecule type" value="Genomic_DNA"/>
</dbReference>
<keyword evidence="5" id="KW-1185">Reference proteome</keyword>
<dbReference type="AlphaFoldDB" id="A0A2U2DIH6"/>
<gene>
    <name evidence="4" type="ORF">DEM27_27480</name>
</gene>
<proteinExistence type="predicted"/>
<evidence type="ECO:0000256" key="2">
    <source>
        <dbReference type="ARBA" id="ARBA00023027"/>
    </source>
</evidence>
<organism evidence="4 5">
    <name type="scientific">Metarhizobium album</name>
    <dbReference type="NCBI Taxonomy" id="2182425"/>
    <lineage>
        <taxon>Bacteria</taxon>
        <taxon>Pseudomonadati</taxon>
        <taxon>Pseudomonadota</taxon>
        <taxon>Alphaproteobacteria</taxon>
        <taxon>Hyphomicrobiales</taxon>
        <taxon>Rhizobiaceae</taxon>
        <taxon>Metarhizobium</taxon>
    </lineage>
</organism>
<dbReference type="GO" id="GO:0051287">
    <property type="term" value="F:NAD binding"/>
    <property type="evidence" value="ECO:0007669"/>
    <property type="project" value="InterPro"/>
</dbReference>
<dbReference type="InterPro" id="IPR036291">
    <property type="entry name" value="NAD(P)-bd_dom_sf"/>
</dbReference>
<dbReference type="Gene3D" id="3.40.50.720">
    <property type="entry name" value="NAD(P)-binding Rossmann-like Domain"/>
    <property type="match status" value="2"/>
</dbReference>
<sequence length="319" mass="34607">MSRKSPVIVDLKFDPAVVAKALSTAFADREVINVADPATAGRDLAGIDYAIVWNPDPDLFSRARDLKVIFSGGAGVDKILSMAALPEVPVVRFVDPSLTTRMSEWIVLQCLTHLRQVSAYARQQRDRLWHELSQPAAEDITVGVMGLGILGRDAVEKLRVMGFNVIGWSRTKKIIDGVETYDTAGLETFLGRTDFLVGLLPLTPDTTGIFNARLFAGLRQGGALGKPVFINAGRGRSQVETDLIAALNAGVLGAASLDVFEQEPLSPESPIWAMDNVVLTPHAAAASDERALFRYVESQIRQFEQDGSLGNLVDRTVGY</sequence>
<dbReference type="PANTHER" id="PTHR43333">
    <property type="entry name" value="2-HACID_DH_C DOMAIN-CONTAINING PROTEIN"/>
    <property type="match status" value="1"/>
</dbReference>
<evidence type="ECO:0000313" key="4">
    <source>
        <dbReference type="EMBL" id="PWE53116.1"/>
    </source>
</evidence>
<accession>A0A2U2DIH6</accession>
<keyword evidence="2" id="KW-0520">NAD</keyword>
<dbReference type="Pfam" id="PF02826">
    <property type="entry name" value="2-Hacid_dh_C"/>
    <property type="match status" value="1"/>
</dbReference>